<evidence type="ECO:0008006" key="4">
    <source>
        <dbReference type="Google" id="ProtNLM"/>
    </source>
</evidence>
<keyword evidence="3" id="KW-1185">Reference proteome</keyword>
<evidence type="ECO:0000256" key="1">
    <source>
        <dbReference type="SAM" id="SignalP"/>
    </source>
</evidence>
<keyword evidence="1" id="KW-0732">Signal</keyword>
<reference evidence="3" key="2">
    <citation type="submission" date="2015-01" db="EMBL/GenBank/DDBJ databases">
        <title>Evolutionary Origins and Diversification of the Mycorrhizal Mutualists.</title>
        <authorList>
            <consortium name="DOE Joint Genome Institute"/>
            <consortium name="Mycorrhizal Genomics Consortium"/>
            <person name="Kohler A."/>
            <person name="Kuo A."/>
            <person name="Nagy L.G."/>
            <person name="Floudas D."/>
            <person name="Copeland A."/>
            <person name="Barry K.W."/>
            <person name="Cichocki N."/>
            <person name="Veneault-Fourrey C."/>
            <person name="LaButti K."/>
            <person name="Lindquist E.A."/>
            <person name="Lipzen A."/>
            <person name="Lundell T."/>
            <person name="Morin E."/>
            <person name="Murat C."/>
            <person name="Riley R."/>
            <person name="Ohm R."/>
            <person name="Sun H."/>
            <person name="Tunlid A."/>
            <person name="Henrissat B."/>
            <person name="Grigoriev I.V."/>
            <person name="Hibbett D.S."/>
            <person name="Martin F."/>
        </authorList>
    </citation>
    <scope>NUCLEOTIDE SEQUENCE [LARGE SCALE GENOMIC DNA]</scope>
    <source>
        <strain evidence="3">MUT 4182</strain>
    </source>
</reference>
<accession>A0A0C3QC75</accession>
<feature type="chain" id="PRO_5002168451" description="Glycosyltransferase family 61 protein" evidence="1">
    <location>
        <begin position="27"/>
        <end position="431"/>
    </location>
</feature>
<dbReference type="AlphaFoldDB" id="A0A0C3QC75"/>
<dbReference type="Proteomes" id="UP000054248">
    <property type="component" value="Unassembled WGS sequence"/>
</dbReference>
<name>A0A0C3QC75_9AGAM</name>
<organism evidence="2 3">
    <name type="scientific">Tulasnella calospora MUT 4182</name>
    <dbReference type="NCBI Taxonomy" id="1051891"/>
    <lineage>
        <taxon>Eukaryota</taxon>
        <taxon>Fungi</taxon>
        <taxon>Dikarya</taxon>
        <taxon>Basidiomycota</taxon>
        <taxon>Agaricomycotina</taxon>
        <taxon>Agaricomycetes</taxon>
        <taxon>Cantharellales</taxon>
        <taxon>Tulasnellaceae</taxon>
        <taxon>Tulasnella</taxon>
    </lineage>
</organism>
<dbReference type="EMBL" id="KN823118">
    <property type="protein sequence ID" value="KIO22119.1"/>
    <property type="molecule type" value="Genomic_DNA"/>
</dbReference>
<reference evidence="2 3" key="1">
    <citation type="submission" date="2014-04" db="EMBL/GenBank/DDBJ databases">
        <authorList>
            <consortium name="DOE Joint Genome Institute"/>
            <person name="Kuo A."/>
            <person name="Girlanda M."/>
            <person name="Perotto S."/>
            <person name="Kohler A."/>
            <person name="Nagy L.G."/>
            <person name="Floudas D."/>
            <person name="Copeland A."/>
            <person name="Barry K.W."/>
            <person name="Cichocki N."/>
            <person name="Veneault-Fourrey C."/>
            <person name="LaButti K."/>
            <person name="Lindquist E.A."/>
            <person name="Lipzen A."/>
            <person name="Lundell T."/>
            <person name="Morin E."/>
            <person name="Murat C."/>
            <person name="Sun H."/>
            <person name="Tunlid A."/>
            <person name="Henrissat B."/>
            <person name="Grigoriev I.V."/>
            <person name="Hibbett D.S."/>
            <person name="Martin F."/>
            <person name="Nordberg H.P."/>
            <person name="Cantor M.N."/>
            <person name="Hua S.X."/>
        </authorList>
    </citation>
    <scope>NUCLEOTIDE SEQUENCE [LARGE SCALE GENOMIC DNA]</scope>
    <source>
        <strain evidence="2 3">MUT 4182</strain>
    </source>
</reference>
<evidence type="ECO:0000313" key="2">
    <source>
        <dbReference type="EMBL" id="KIO22119.1"/>
    </source>
</evidence>
<protein>
    <recommendedName>
        <fullName evidence="4">Glycosyltransferase family 61 protein</fullName>
    </recommendedName>
</protein>
<proteinExistence type="predicted"/>
<sequence length="431" mass="49513">MFFLTRRTRRWLVYLASLFALFIVFAEVEVQEPVKESKPLQKKERRITEVWNQPDPDDIIPPPLLERTRLWWGTNVSAIPTTKIHRHVPGWTLMDNVYVFKGAMYIVSDNPEQDRIPQIQNMISSGKPIRKEPGDEHRREPTDQNMQVITSRRALQLFGQSVKRVEGTSFTIYEPSQYFSTGFRFVAAHVQPAETWSDYSDLANVPHIYDRILLADRAAAVRNSQEQGTPFTLLTEQFYGSTWWWEPIKRVLSNAIGRDYSGSKALGRVNHKPVITYIASQGQGGRTLHPDDHEDLVRQLNRLEGLYGYSIRVHQWSTLTLQDQMEIGRESDILMAVHGDGLLPFMWMSQSPVSSIIEFNSAEPENELYEDYAWTALALNISTYSLYGSSVAYKYPDHPRQHHGRTTPHTQHIKIDGNAVTALCVDILSRG</sequence>
<evidence type="ECO:0000313" key="3">
    <source>
        <dbReference type="Proteomes" id="UP000054248"/>
    </source>
</evidence>
<dbReference type="STRING" id="1051891.A0A0C3QC75"/>
<feature type="signal peptide" evidence="1">
    <location>
        <begin position="1"/>
        <end position="26"/>
    </location>
</feature>
<dbReference type="HOGENOM" id="CLU_033167_0_0_1"/>
<dbReference type="OrthoDB" id="529273at2759"/>
<gene>
    <name evidence="2" type="ORF">M407DRAFT_10077</name>
</gene>